<gene>
    <name evidence="1" type="ORF">D2N39_10815</name>
</gene>
<evidence type="ECO:0000313" key="1">
    <source>
        <dbReference type="EMBL" id="RID91732.1"/>
    </source>
</evidence>
<protein>
    <submittedName>
        <fullName evidence="1">Uncharacterized protein</fullName>
    </submittedName>
</protein>
<dbReference type="AlphaFoldDB" id="A0A398BMU6"/>
<accession>A0A398BMU6</accession>
<sequence length="85" mass="9128">MVSPLELYECPAPQFAACFLGSQRRHFVEGAEAPAPGAATFGIRPEYVMTEQSGTPVAGSGHERHDKGETVFLTFESGASDEVLR</sequence>
<name>A0A398BMU6_9RHOB</name>
<comment type="caution">
    <text evidence="1">The sequence shown here is derived from an EMBL/GenBank/DDBJ whole genome shotgun (WGS) entry which is preliminary data.</text>
</comment>
<organism evidence="1 2">
    <name type="scientific">Gemmobacter lutimaris</name>
    <dbReference type="NCBI Taxonomy" id="2306023"/>
    <lineage>
        <taxon>Bacteria</taxon>
        <taxon>Pseudomonadati</taxon>
        <taxon>Pseudomonadota</taxon>
        <taxon>Alphaproteobacteria</taxon>
        <taxon>Rhodobacterales</taxon>
        <taxon>Paracoccaceae</taxon>
        <taxon>Gemmobacter</taxon>
    </lineage>
</organism>
<evidence type="ECO:0000313" key="2">
    <source>
        <dbReference type="Proteomes" id="UP000266649"/>
    </source>
</evidence>
<reference evidence="1 2" key="1">
    <citation type="submission" date="2018-09" db="EMBL/GenBank/DDBJ databases">
        <title>Gemmobacter lutimaris sp. nov., a marine bacterium isolated from tidal flat.</title>
        <authorList>
            <person name="Lee D.W."/>
            <person name="Yoo Y."/>
            <person name="Kim J.-J."/>
            <person name="Kim B.S."/>
        </authorList>
    </citation>
    <scope>NUCLEOTIDE SEQUENCE [LARGE SCALE GENOMIC DNA]</scope>
    <source>
        <strain evidence="1 2">YJ-T1-11</strain>
    </source>
</reference>
<proteinExistence type="predicted"/>
<dbReference type="EMBL" id="QXXQ01000005">
    <property type="protein sequence ID" value="RID91732.1"/>
    <property type="molecule type" value="Genomic_DNA"/>
</dbReference>
<dbReference type="Proteomes" id="UP000266649">
    <property type="component" value="Unassembled WGS sequence"/>
</dbReference>
<keyword evidence="2" id="KW-1185">Reference proteome</keyword>